<dbReference type="Proteomes" id="UP001377337">
    <property type="component" value="Chromosome"/>
</dbReference>
<sequence>MNLEKFLYTIHFDMDQASPPDWQPDWEDAPFPYKLYRNLPRIPLDADIPLSLAAPESPCQPDLRRLGHFLWYTYGLAQISQTVYPEEESEELSQSLRRFAPSGGGLYPNELYVYLKLEDIPAGVYHYDVARHGLVLLREGNADDYLGKALGDRCDVASCFGTVLISARFWKNFFKYNQFSYRLQGLDAGVLIGQLEETAKRFGFAAGVYFQFLDRAVNHLLGLRDDEESVYAVIPLSTGATRWCAGGNRTELSAEELSRTIPAIKTSYETGSKRIMEFPALLYANEASYLDFSESFKRMRPVEKSAEQGRRLKLPGKGFSYDLAEACRNRFSPEMDFTQGKISMAQVGDLLKESFRSYASRNDLDGLGKNRPRVSVYGCFYRVDGIPDGAYQYHEAEQELEEIRPGDHRFFLQEAMSLDNVNLYQVPLVIHIAGTRDHLLSELGYRGYRIQQMEAGMLTQRLLLTAAAIGWGGHPLLGYDVNKCDALYGMDGRGETCLIQIPVGPYRKRSWLTGGLNR</sequence>
<evidence type="ECO:0000313" key="2">
    <source>
        <dbReference type="EMBL" id="WXB97678.1"/>
    </source>
</evidence>
<proteinExistence type="predicted"/>
<name>A0ABZ2NIQ2_9BACI</name>
<reference evidence="2 3" key="1">
    <citation type="submission" date="2024-02" db="EMBL/GenBank/DDBJ databases">
        <title>Seven novel Bacillus-like species.</title>
        <authorList>
            <person name="Liu G."/>
        </authorList>
    </citation>
    <scope>NUCLEOTIDE SEQUENCE [LARGE SCALE GENOMIC DNA]</scope>
    <source>
        <strain evidence="2 3">FJAT-52054</strain>
    </source>
</reference>
<dbReference type="PANTHER" id="PTHR43745">
    <property type="entry name" value="NITROREDUCTASE MJ1384-RELATED"/>
    <property type="match status" value="1"/>
</dbReference>
<dbReference type="PANTHER" id="PTHR43745:SF2">
    <property type="entry name" value="NITROREDUCTASE MJ1384-RELATED"/>
    <property type="match status" value="1"/>
</dbReference>
<organism evidence="2 3">
    <name type="scientific">Metabacillus sediminis</name>
    <dbReference type="NCBI Taxonomy" id="3117746"/>
    <lineage>
        <taxon>Bacteria</taxon>
        <taxon>Bacillati</taxon>
        <taxon>Bacillota</taxon>
        <taxon>Bacilli</taxon>
        <taxon>Bacillales</taxon>
        <taxon>Bacillaceae</taxon>
        <taxon>Metabacillus</taxon>
    </lineage>
</organism>
<dbReference type="SUPFAM" id="SSF55469">
    <property type="entry name" value="FMN-dependent nitroreductase-like"/>
    <property type="match status" value="2"/>
</dbReference>
<dbReference type="InterPro" id="IPR029479">
    <property type="entry name" value="Nitroreductase"/>
</dbReference>
<dbReference type="InterPro" id="IPR000415">
    <property type="entry name" value="Nitroreductase-like"/>
</dbReference>
<keyword evidence="3" id="KW-1185">Reference proteome</keyword>
<gene>
    <name evidence="2" type="ORF">WCV65_04015</name>
</gene>
<dbReference type="InterPro" id="IPR020051">
    <property type="entry name" value="SagB-type_dehydrogenase"/>
</dbReference>
<dbReference type="CDD" id="cd02142">
    <property type="entry name" value="McbC_SagB-like_oxidoreductase"/>
    <property type="match status" value="1"/>
</dbReference>
<dbReference type="EMBL" id="CP147407">
    <property type="protein sequence ID" value="WXB97678.1"/>
    <property type="molecule type" value="Genomic_DNA"/>
</dbReference>
<dbReference type="RefSeq" id="WP_338780280.1">
    <property type="nucleotide sequence ID" value="NZ_CP147407.1"/>
</dbReference>
<dbReference type="Pfam" id="PF00881">
    <property type="entry name" value="Nitroreductase"/>
    <property type="match status" value="2"/>
</dbReference>
<accession>A0ABZ2NIQ2</accession>
<dbReference type="NCBIfam" id="TIGR03605">
    <property type="entry name" value="antibiot_sagB"/>
    <property type="match status" value="1"/>
</dbReference>
<protein>
    <submittedName>
        <fullName evidence="2">SagB family peptide dehydrogenase</fullName>
    </submittedName>
</protein>
<dbReference type="InterPro" id="IPR052544">
    <property type="entry name" value="Bacteriocin_Proc_Enz"/>
</dbReference>
<evidence type="ECO:0000313" key="3">
    <source>
        <dbReference type="Proteomes" id="UP001377337"/>
    </source>
</evidence>
<feature type="domain" description="Nitroreductase" evidence="1">
    <location>
        <begin position="86"/>
        <end position="233"/>
    </location>
</feature>
<dbReference type="Gene3D" id="3.40.109.10">
    <property type="entry name" value="NADH Oxidase"/>
    <property type="match status" value="2"/>
</dbReference>
<evidence type="ECO:0000259" key="1">
    <source>
        <dbReference type="Pfam" id="PF00881"/>
    </source>
</evidence>
<feature type="domain" description="Nitroreductase" evidence="1">
    <location>
        <begin position="401"/>
        <end position="504"/>
    </location>
</feature>